<protein>
    <submittedName>
        <fullName evidence="6">TonB-dependent receptor</fullName>
    </submittedName>
</protein>
<evidence type="ECO:0000256" key="1">
    <source>
        <dbReference type="ARBA" id="ARBA00004442"/>
    </source>
</evidence>
<keyword evidence="2" id="KW-0472">Membrane</keyword>
<dbReference type="Gene3D" id="2.40.170.20">
    <property type="entry name" value="TonB-dependent receptor, beta-barrel domain"/>
    <property type="match status" value="1"/>
</dbReference>
<dbReference type="Pfam" id="PF13620">
    <property type="entry name" value="CarboxypepD_reg"/>
    <property type="match status" value="1"/>
</dbReference>
<organism evidence="6 7">
    <name type="scientific">Candidatus Defluviibacterium haderslevense</name>
    <dbReference type="NCBI Taxonomy" id="2981993"/>
    <lineage>
        <taxon>Bacteria</taxon>
        <taxon>Pseudomonadati</taxon>
        <taxon>Bacteroidota</taxon>
        <taxon>Saprospiria</taxon>
        <taxon>Saprospirales</taxon>
        <taxon>Saprospiraceae</taxon>
        <taxon>Candidatus Defluviibacterium</taxon>
    </lineage>
</organism>
<evidence type="ECO:0000256" key="2">
    <source>
        <dbReference type="ARBA" id="ARBA00023136"/>
    </source>
</evidence>
<comment type="caution">
    <text evidence="6">The sequence shown here is derived from an EMBL/GenBank/DDBJ whole genome shotgun (WGS) entry which is preliminary data.</text>
</comment>
<dbReference type="InterPro" id="IPR008969">
    <property type="entry name" value="CarboxyPept-like_regulatory"/>
</dbReference>
<evidence type="ECO:0000259" key="5">
    <source>
        <dbReference type="Pfam" id="PF14905"/>
    </source>
</evidence>
<comment type="subcellular location">
    <subcellularLocation>
        <location evidence="1">Cell outer membrane</location>
    </subcellularLocation>
</comment>
<sequence length="801" mass="90408">MKYFLSFILSILCLNENYAQVTIKGQVKDKSGNSISFCSITLLHEKDSALLKGNLTNDQGEYMIENVDPGKYLILASYLGYDPVYSTIIDIKSESKTATVDIMLQEKSIVLDEAVFIAKRPFLEQKADRLIVNVSNSAIAAGGTAMEILKKVPGVIIIQDKVTLGGSQNVQVWIDGKPSPYTDMNAVLRDMPGDQIDRIELITQPGAQFDAAGGPILNVILKRNADLGFKATAALAVGGYQVDQGDVDQGIQNYYRINPSVNVAYRKGKYNLFGNASFNQGKTFEVFIVDRFIGSDVYKSKSLDNKDYQFRNIRIGADYYATKKTTIGFIARAWGRDGDGNSYNRTNVFDLSDHLIDAFITENVSDNMRSGFYTNLNGKHEFNPKTGRSITLDLDYNQFNTNTSNDLTIYPTEQISNRSLSEQVVKQPVDIWVVKSDYIHPFDSTFKFETGIKSSFASVDNRLNFFRNGIKSNTESNDFLYKENILGAYINLSKSLKKFDFNAGVRMENTNVSGTTLDSLVLDRNYLQWFPSASALYHINKNMGIQTSFSRRLNRPGFQQQNPFINFIDSLTYTRGNPKLLPEISNTAQLNFTYDGQPVAGISYAVTNDVIIENAPQIEGTKTYTTAENLANQRRLEIQLNFPIKLGKWLDGYGGNQAIYNSYDATYQGLKYEANQWSWLAYWELNFQLPKDFKLEVGGFYFTKFLEEFLVIDHIGSLDFGASKTFWNKRGKLSFSFNDILDSQNTRANINFNDVNVNFFQRELNRNMRLSFSYQFGNSKVKNGGNRKAASESEASRVKVE</sequence>
<reference evidence="6 7" key="1">
    <citation type="submission" date="2020-10" db="EMBL/GenBank/DDBJ databases">
        <title>Connecting structure to function with the recovery of over 1000 high-quality activated sludge metagenome-assembled genomes encoding full-length rRNA genes using long-read sequencing.</title>
        <authorList>
            <person name="Singleton C.M."/>
            <person name="Petriglieri F."/>
            <person name="Kristensen J.M."/>
            <person name="Kirkegaard R.H."/>
            <person name="Michaelsen T.Y."/>
            <person name="Andersen M.H."/>
            <person name="Karst S.M."/>
            <person name="Dueholm M.S."/>
            <person name="Nielsen P.H."/>
            <person name="Albertsen M."/>
        </authorList>
    </citation>
    <scope>NUCLEOTIDE SEQUENCE [LARGE SCALE GENOMIC DNA]</scope>
    <source>
        <strain evidence="6">Ribe_18-Q3-R11-54_BAT3C.373</strain>
    </source>
</reference>
<dbReference type="Gene3D" id="2.60.40.1120">
    <property type="entry name" value="Carboxypeptidase-like, regulatory domain"/>
    <property type="match status" value="1"/>
</dbReference>
<evidence type="ECO:0000313" key="6">
    <source>
        <dbReference type="EMBL" id="MBK9718395.1"/>
    </source>
</evidence>
<evidence type="ECO:0000256" key="4">
    <source>
        <dbReference type="SAM" id="MobiDB-lite"/>
    </source>
</evidence>
<gene>
    <name evidence="6" type="ORF">IPO85_12975</name>
</gene>
<accession>A0A9D7S9F2</accession>
<name>A0A9D7S9F2_9BACT</name>
<dbReference type="Pfam" id="PF14905">
    <property type="entry name" value="OMP_b-brl_3"/>
    <property type="match status" value="1"/>
</dbReference>
<keyword evidence="6" id="KW-0675">Receptor</keyword>
<feature type="region of interest" description="Disordered" evidence="4">
    <location>
        <begin position="782"/>
        <end position="801"/>
    </location>
</feature>
<dbReference type="InterPro" id="IPR041700">
    <property type="entry name" value="OMP_b-brl_3"/>
</dbReference>
<dbReference type="GO" id="GO:0009279">
    <property type="term" value="C:cell outer membrane"/>
    <property type="evidence" value="ECO:0007669"/>
    <property type="project" value="UniProtKB-SubCell"/>
</dbReference>
<evidence type="ECO:0000313" key="7">
    <source>
        <dbReference type="Proteomes" id="UP000808349"/>
    </source>
</evidence>
<evidence type="ECO:0000256" key="3">
    <source>
        <dbReference type="ARBA" id="ARBA00023237"/>
    </source>
</evidence>
<dbReference type="AlphaFoldDB" id="A0A9D7S9F2"/>
<dbReference type="Proteomes" id="UP000808349">
    <property type="component" value="Unassembled WGS sequence"/>
</dbReference>
<proteinExistence type="predicted"/>
<dbReference type="SUPFAM" id="SSF56935">
    <property type="entry name" value="Porins"/>
    <property type="match status" value="1"/>
</dbReference>
<dbReference type="SUPFAM" id="SSF49464">
    <property type="entry name" value="Carboxypeptidase regulatory domain-like"/>
    <property type="match status" value="1"/>
</dbReference>
<keyword evidence="3" id="KW-0998">Cell outer membrane</keyword>
<dbReference type="EMBL" id="JADKFW010000010">
    <property type="protein sequence ID" value="MBK9718395.1"/>
    <property type="molecule type" value="Genomic_DNA"/>
</dbReference>
<feature type="domain" description="Outer membrane protein beta-barrel" evidence="5">
    <location>
        <begin position="381"/>
        <end position="774"/>
    </location>
</feature>
<dbReference type="InterPro" id="IPR036942">
    <property type="entry name" value="Beta-barrel_TonB_sf"/>
</dbReference>
<feature type="compositionally biased region" description="Basic and acidic residues" evidence="4">
    <location>
        <begin position="789"/>
        <end position="801"/>
    </location>
</feature>